<gene>
    <name evidence="2" type="ORF">UY44_C0021G0004</name>
</gene>
<feature type="chain" id="PRO_5002540235" description="DUF5667 domain-containing protein" evidence="1">
    <location>
        <begin position="23"/>
        <end position="184"/>
    </location>
</feature>
<organism evidence="2 3">
    <name type="scientific">Candidatus Kaiserbacteria bacterium GW2011_GWA2_49_19</name>
    <dbReference type="NCBI Taxonomy" id="1618669"/>
    <lineage>
        <taxon>Bacteria</taxon>
        <taxon>Candidatus Kaiseribacteriota</taxon>
    </lineage>
</organism>
<evidence type="ECO:0000313" key="3">
    <source>
        <dbReference type="Proteomes" id="UP000033965"/>
    </source>
</evidence>
<sequence length="184" mass="20236">MRRSLLVPAILTILTVSSPVFAQEATPTSVIRRGRIEDRVGERQQKRTEKQQQIVARMKQKLSAVISRLNNVLVRLKNHVAKIRSLAAQLSTNRGVNVSAIESALTEAERHIGLAETEIAAAKSKLSELDATDTPKDVAQTFRTGVQSVHSHFKDARTNLVAALKALRDAAKESRPTGRTEPTE</sequence>
<evidence type="ECO:0000313" key="2">
    <source>
        <dbReference type="EMBL" id="KKW07903.1"/>
    </source>
</evidence>
<feature type="signal peptide" evidence="1">
    <location>
        <begin position="1"/>
        <end position="22"/>
    </location>
</feature>
<dbReference type="AlphaFoldDB" id="A0A0G1VN51"/>
<dbReference type="Proteomes" id="UP000033965">
    <property type="component" value="Unassembled WGS sequence"/>
</dbReference>
<name>A0A0G1VN51_9BACT</name>
<comment type="caution">
    <text evidence="2">The sequence shown here is derived from an EMBL/GenBank/DDBJ whole genome shotgun (WGS) entry which is preliminary data.</text>
</comment>
<keyword evidence="1" id="KW-0732">Signal</keyword>
<proteinExistence type="predicted"/>
<dbReference type="EMBL" id="LCPZ01000021">
    <property type="protein sequence ID" value="KKW07903.1"/>
    <property type="molecule type" value="Genomic_DNA"/>
</dbReference>
<reference evidence="2 3" key="1">
    <citation type="journal article" date="2015" name="Nature">
        <title>rRNA introns, odd ribosomes, and small enigmatic genomes across a large radiation of phyla.</title>
        <authorList>
            <person name="Brown C.T."/>
            <person name="Hug L.A."/>
            <person name="Thomas B.C."/>
            <person name="Sharon I."/>
            <person name="Castelle C.J."/>
            <person name="Singh A."/>
            <person name="Wilkins M.J."/>
            <person name="Williams K.H."/>
            <person name="Banfield J.F."/>
        </authorList>
    </citation>
    <scope>NUCLEOTIDE SEQUENCE [LARGE SCALE GENOMIC DNA]</scope>
</reference>
<accession>A0A0G1VN51</accession>
<evidence type="ECO:0008006" key="4">
    <source>
        <dbReference type="Google" id="ProtNLM"/>
    </source>
</evidence>
<evidence type="ECO:0000256" key="1">
    <source>
        <dbReference type="SAM" id="SignalP"/>
    </source>
</evidence>
<protein>
    <recommendedName>
        <fullName evidence="4">DUF5667 domain-containing protein</fullName>
    </recommendedName>
</protein>